<evidence type="ECO:0000256" key="1">
    <source>
        <dbReference type="SAM" id="MobiDB-lite"/>
    </source>
</evidence>
<feature type="signal peptide" evidence="2">
    <location>
        <begin position="1"/>
        <end position="20"/>
    </location>
</feature>
<dbReference type="AlphaFoldDB" id="A0A166ICV0"/>
<protein>
    <recommendedName>
        <fullName evidence="7">Lipoprotein LpqN</fullName>
    </recommendedName>
</protein>
<keyword evidence="5" id="KW-1185">Reference proteome</keyword>
<feature type="region of interest" description="Disordered" evidence="1">
    <location>
        <begin position="29"/>
        <end position="63"/>
    </location>
</feature>
<reference evidence="4" key="3">
    <citation type="submission" date="2019-12" db="EMBL/GenBank/DDBJ databases">
        <title>Complete and Draft Genome Sequences of New Strains and Members of Some Known Species of the Genus Rathayibacter isolated from Plants.</title>
        <authorList>
            <person name="Tarlachkov S.V."/>
            <person name="Starodumova I.P."/>
            <person name="Dorofeeva L.V."/>
            <person name="Prisyazhnaya N.V."/>
            <person name="Leyn S.A."/>
            <person name="Zlamal J.E."/>
            <person name="Elane M.L."/>
            <person name="Osterman A.L."/>
            <person name="Nadler S.A."/>
            <person name="Subbotin S.A."/>
            <person name="Evtushenko L.I."/>
        </authorList>
    </citation>
    <scope>NUCLEOTIDE SEQUENCE</scope>
    <source>
        <strain evidence="4">VKM Ac-2761</strain>
    </source>
</reference>
<feature type="chain" id="PRO_5041524768" description="Lipoprotein LpqN" evidence="2">
    <location>
        <begin position="21"/>
        <end position="238"/>
    </location>
</feature>
<dbReference type="PROSITE" id="PS51257">
    <property type="entry name" value="PROKAR_LIPOPROTEIN"/>
    <property type="match status" value="1"/>
</dbReference>
<accession>A0A166ICV0</accession>
<feature type="compositionally biased region" description="Low complexity" evidence="1">
    <location>
        <begin position="29"/>
        <end position="51"/>
    </location>
</feature>
<evidence type="ECO:0000313" key="3">
    <source>
        <dbReference type="EMBL" id="KZX22172.1"/>
    </source>
</evidence>
<reference evidence="6" key="2">
    <citation type="submission" date="2019-12" db="EMBL/GenBank/DDBJ databases">
        <title>Complete and draft genome sequences of new strains and members of some known species of the genus Rathayibacter isolated from plants.</title>
        <authorList>
            <person name="Tarlachkov S.V."/>
            <person name="Starodumova I.P."/>
            <person name="Dorofeeva L.V."/>
            <person name="Prisyazhnaya N.V."/>
            <person name="Leyn S."/>
            <person name="Zlamal J."/>
            <person name="Elan M."/>
            <person name="Osterman A.L."/>
            <person name="Nadler S."/>
            <person name="Subbotin S.A."/>
            <person name="Evtushenko L.I."/>
        </authorList>
    </citation>
    <scope>NUCLEOTIDE SEQUENCE [LARGE SCALE GENOMIC DNA]</scope>
    <source>
        <strain evidence="6">VKM Ac-2761</strain>
    </source>
</reference>
<reference evidence="3 5" key="1">
    <citation type="submission" date="2015-08" db="EMBL/GenBank/DDBJ databases">
        <title>Draft Genome Sequence of Rathayibacter sp. Strain VKM Ac-2596 Isolated from Leaf Gall Induced by Plant-Parasitic Nematodes.</title>
        <authorList>
            <person name="Vasilenko O.V."/>
            <person name="Starodumova I.P."/>
            <person name="Tarlachkov S.V."/>
            <person name="Dorofeeva L.V."/>
            <person name="Evtushenko L.I."/>
        </authorList>
    </citation>
    <scope>NUCLEOTIDE SEQUENCE [LARGE SCALE GENOMIC DNA]</scope>
    <source>
        <strain evidence="3 5">VKM Ac-2596</strain>
    </source>
</reference>
<organism evidence="3 5">
    <name type="scientific">Rathayibacter tanaceti</name>
    <dbReference type="NCBI Taxonomy" id="1671680"/>
    <lineage>
        <taxon>Bacteria</taxon>
        <taxon>Bacillati</taxon>
        <taxon>Actinomycetota</taxon>
        <taxon>Actinomycetes</taxon>
        <taxon>Micrococcales</taxon>
        <taxon>Microbacteriaceae</taxon>
        <taxon>Rathayibacter</taxon>
    </lineage>
</organism>
<sequence length="238" mass="23869">MSERSIASAVVAVTAALALAGCAAAGGDPAAHPSPSFSFPPAEAPAQSSPATTDSSGGSPITDEEIAGAADALNASGTTTFEDGSAFAAEDEVYWNLSSSTLSDHGFEMDAAASDLANGRWSYVAADGATIVALQQRVRDIDPAQGDEEATREILSHAGLSGDPRPASFGRSAGGEVQALAGELAPGGDGRPVGLVSRTFARTGINLTFFGAASGQDRLTETLDVAKQAVTVGIDRKG</sequence>
<dbReference type="EMBL" id="LIIN01000013">
    <property type="protein sequence ID" value="KZX22172.1"/>
    <property type="molecule type" value="Genomic_DNA"/>
</dbReference>
<evidence type="ECO:0000313" key="6">
    <source>
        <dbReference type="Proteomes" id="UP000465031"/>
    </source>
</evidence>
<dbReference type="OrthoDB" id="9977658at2"/>
<evidence type="ECO:0000256" key="2">
    <source>
        <dbReference type="SAM" id="SignalP"/>
    </source>
</evidence>
<dbReference type="Proteomes" id="UP000076717">
    <property type="component" value="Unassembled WGS sequence"/>
</dbReference>
<keyword evidence="2" id="KW-0732">Signal</keyword>
<evidence type="ECO:0008006" key="7">
    <source>
        <dbReference type="Google" id="ProtNLM"/>
    </source>
</evidence>
<proteinExistence type="predicted"/>
<evidence type="ECO:0000313" key="5">
    <source>
        <dbReference type="Proteomes" id="UP000076717"/>
    </source>
</evidence>
<name>A0A166ICV0_9MICO</name>
<dbReference type="KEGG" id="rte:GSU10_05080"/>
<dbReference type="Proteomes" id="UP000465031">
    <property type="component" value="Chromosome"/>
</dbReference>
<dbReference type="RefSeq" id="WP_068208459.1">
    <property type="nucleotide sequence ID" value="NZ_CP047186.1"/>
</dbReference>
<evidence type="ECO:0000313" key="4">
    <source>
        <dbReference type="EMBL" id="QHC55068.1"/>
    </source>
</evidence>
<gene>
    <name evidence="3" type="ORF">ACH61_00658</name>
    <name evidence="4" type="ORF">GSU10_05080</name>
</gene>
<dbReference type="EMBL" id="CP047186">
    <property type="protein sequence ID" value="QHC55068.1"/>
    <property type="molecule type" value="Genomic_DNA"/>
</dbReference>